<dbReference type="AlphaFoldDB" id="A0AAV3YXI5"/>
<dbReference type="EMBL" id="BLXT01002166">
    <property type="protein sequence ID" value="GFN91820.1"/>
    <property type="molecule type" value="Genomic_DNA"/>
</dbReference>
<reference evidence="1 2" key="1">
    <citation type="journal article" date="2021" name="Elife">
        <title>Chloroplast acquisition without the gene transfer in kleptoplastic sea slugs, Plakobranchus ocellatus.</title>
        <authorList>
            <person name="Maeda T."/>
            <person name="Takahashi S."/>
            <person name="Yoshida T."/>
            <person name="Shimamura S."/>
            <person name="Takaki Y."/>
            <person name="Nagai Y."/>
            <person name="Toyoda A."/>
            <person name="Suzuki Y."/>
            <person name="Arimoto A."/>
            <person name="Ishii H."/>
            <person name="Satoh N."/>
            <person name="Nishiyama T."/>
            <person name="Hasebe M."/>
            <person name="Maruyama T."/>
            <person name="Minagawa J."/>
            <person name="Obokata J."/>
            <person name="Shigenobu S."/>
        </authorList>
    </citation>
    <scope>NUCLEOTIDE SEQUENCE [LARGE SCALE GENOMIC DNA]</scope>
</reference>
<keyword evidence="2" id="KW-1185">Reference proteome</keyword>
<organism evidence="1 2">
    <name type="scientific">Plakobranchus ocellatus</name>
    <dbReference type="NCBI Taxonomy" id="259542"/>
    <lineage>
        <taxon>Eukaryota</taxon>
        <taxon>Metazoa</taxon>
        <taxon>Spiralia</taxon>
        <taxon>Lophotrochozoa</taxon>
        <taxon>Mollusca</taxon>
        <taxon>Gastropoda</taxon>
        <taxon>Heterobranchia</taxon>
        <taxon>Euthyneura</taxon>
        <taxon>Panpulmonata</taxon>
        <taxon>Sacoglossa</taxon>
        <taxon>Placobranchoidea</taxon>
        <taxon>Plakobranchidae</taxon>
        <taxon>Plakobranchus</taxon>
    </lineage>
</organism>
<accession>A0AAV3YXI5</accession>
<proteinExistence type="predicted"/>
<name>A0AAV3YXI5_9GAST</name>
<dbReference type="Proteomes" id="UP000735302">
    <property type="component" value="Unassembled WGS sequence"/>
</dbReference>
<comment type="caution">
    <text evidence="1">The sequence shown here is derived from an EMBL/GenBank/DDBJ whole genome shotgun (WGS) entry which is preliminary data.</text>
</comment>
<evidence type="ECO:0000313" key="2">
    <source>
        <dbReference type="Proteomes" id="UP000735302"/>
    </source>
</evidence>
<gene>
    <name evidence="1" type="ORF">PoB_001832600</name>
</gene>
<protein>
    <submittedName>
        <fullName evidence="1">Uncharacterized protein</fullName>
    </submittedName>
</protein>
<evidence type="ECO:0000313" key="1">
    <source>
        <dbReference type="EMBL" id="GFN91820.1"/>
    </source>
</evidence>
<sequence>MKTLAVDHWSRQRRLAGSAVLLRWRNPSPACDVSRISDYYGGETLRPPVMYPGFQTTMVEKPFRPPVMYPGYPSSKVENSSPACDISRISDYQGGETFRTPVIYHGFLQNLLFAHTRGLIGASKNALLSY</sequence>